<gene>
    <name evidence="1" type="ORF">H257_15406</name>
</gene>
<proteinExistence type="predicted"/>
<protein>
    <submittedName>
        <fullName evidence="1">Uncharacterized protein</fullName>
    </submittedName>
</protein>
<dbReference type="VEuPathDB" id="FungiDB:H257_15406"/>
<dbReference type="EMBL" id="KI913182">
    <property type="protein sequence ID" value="ETV68864.1"/>
    <property type="molecule type" value="Genomic_DNA"/>
</dbReference>
<dbReference type="RefSeq" id="XP_009841818.1">
    <property type="nucleotide sequence ID" value="XM_009843516.1"/>
</dbReference>
<reference evidence="1" key="1">
    <citation type="submission" date="2013-12" db="EMBL/GenBank/DDBJ databases">
        <title>The Genome Sequence of Aphanomyces astaci APO3.</title>
        <authorList>
            <consortium name="The Broad Institute Genomics Platform"/>
            <person name="Russ C."/>
            <person name="Tyler B."/>
            <person name="van West P."/>
            <person name="Dieguez-Uribeondo J."/>
            <person name="Young S.K."/>
            <person name="Zeng Q."/>
            <person name="Gargeya S."/>
            <person name="Fitzgerald M."/>
            <person name="Abouelleil A."/>
            <person name="Alvarado L."/>
            <person name="Chapman S.B."/>
            <person name="Gainer-Dewar J."/>
            <person name="Goldberg J."/>
            <person name="Griggs A."/>
            <person name="Gujja S."/>
            <person name="Hansen M."/>
            <person name="Howarth C."/>
            <person name="Imamovic A."/>
            <person name="Ireland A."/>
            <person name="Larimer J."/>
            <person name="McCowan C."/>
            <person name="Murphy C."/>
            <person name="Pearson M."/>
            <person name="Poon T.W."/>
            <person name="Priest M."/>
            <person name="Roberts A."/>
            <person name="Saif S."/>
            <person name="Shea T."/>
            <person name="Sykes S."/>
            <person name="Wortman J."/>
            <person name="Nusbaum C."/>
            <person name="Birren B."/>
        </authorList>
    </citation>
    <scope>NUCLEOTIDE SEQUENCE [LARGE SCALE GENOMIC DNA]</scope>
    <source>
        <strain evidence="1">APO3</strain>
    </source>
</reference>
<dbReference type="AlphaFoldDB" id="W4FPW4"/>
<organism evidence="1">
    <name type="scientific">Aphanomyces astaci</name>
    <name type="common">Crayfish plague agent</name>
    <dbReference type="NCBI Taxonomy" id="112090"/>
    <lineage>
        <taxon>Eukaryota</taxon>
        <taxon>Sar</taxon>
        <taxon>Stramenopiles</taxon>
        <taxon>Oomycota</taxon>
        <taxon>Saprolegniomycetes</taxon>
        <taxon>Saprolegniales</taxon>
        <taxon>Verrucalvaceae</taxon>
        <taxon>Aphanomyces</taxon>
    </lineage>
</organism>
<evidence type="ECO:0000313" key="1">
    <source>
        <dbReference type="EMBL" id="ETV68864.1"/>
    </source>
</evidence>
<accession>W4FPW4</accession>
<dbReference type="GeneID" id="20817402"/>
<name>W4FPW4_APHAT</name>
<sequence>MQCGPDDRHVRAYMCNMSEWMKRSSPPNGFESMRQKWIQYAKNTATTEITMHPKRNLVHPLQFEVNELRRRINASDSVLESEVAKRQKLATKDEWHFAMALQKRKAIEAGVESSPVQPKRRASILELMAKSPECHQLPVIDSLDTAIEYLS</sequence>